<dbReference type="CDD" id="cd06445">
    <property type="entry name" value="ATase"/>
    <property type="match status" value="1"/>
</dbReference>
<feature type="domain" description="Methylguanine DNA methyltransferase ribonuclease-like" evidence="10">
    <location>
        <begin position="7"/>
        <end position="70"/>
    </location>
</feature>
<evidence type="ECO:0000256" key="3">
    <source>
        <dbReference type="ARBA" id="ARBA00011918"/>
    </source>
</evidence>
<evidence type="ECO:0000256" key="8">
    <source>
        <dbReference type="ARBA" id="ARBA00049348"/>
    </source>
</evidence>
<evidence type="ECO:0000256" key="5">
    <source>
        <dbReference type="ARBA" id="ARBA00022679"/>
    </source>
</evidence>
<evidence type="ECO:0000313" key="11">
    <source>
        <dbReference type="EMBL" id="AMD02318.1"/>
    </source>
</evidence>
<dbReference type="Pfam" id="PF02870">
    <property type="entry name" value="Methyltransf_1N"/>
    <property type="match status" value="1"/>
</dbReference>
<dbReference type="EMBL" id="CP014226">
    <property type="protein sequence ID" value="AMD02318.1"/>
    <property type="molecule type" value="Genomic_DNA"/>
</dbReference>
<dbReference type="PATRIC" id="fig|507626.3.peg.3268"/>
<evidence type="ECO:0000256" key="6">
    <source>
        <dbReference type="ARBA" id="ARBA00022763"/>
    </source>
</evidence>
<dbReference type="KEGG" id="hco:LOKO_03272"/>
<comment type="catalytic activity">
    <reaction evidence="8">
        <text>a 6-O-methyl-2'-deoxyguanosine in DNA + L-cysteinyl-[protein] = S-methyl-L-cysteinyl-[protein] + a 2'-deoxyguanosine in DNA</text>
        <dbReference type="Rhea" id="RHEA:24000"/>
        <dbReference type="Rhea" id="RHEA-COMP:10131"/>
        <dbReference type="Rhea" id="RHEA-COMP:10132"/>
        <dbReference type="Rhea" id="RHEA-COMP:11367"/>
        <dbReference type="Rhea" id="RHEA-COMP:11368"/>
        <dbReference type="ChEBI" id="CHEBI:29950"/>
        <dbReference type="ChEBI" id="CHEBI:82612"/>
        <dbReference type="ChEBI" id="CHEBI:85445"/>
        <dbReference type="ChEBI" id="CHEBI:85448"/>
        <dbReference type="EC" id="2.1.1.63"/>
    </reaction>
</comment>
<evidence type="ECO:0000313" key="12">
    <source>
        <dbReference type="Proteomes" id="UP000063387"/>
    </source>
</evidence>
<keyword evidence="5 11" id="KW-0808">Transferase</keyword>
<dbReference type="Gene3D" id="3.30.160.70">
    <property type="entry name" value="Methylated DNA-protein cysteine methyltransferase domain"/>
    <property type="match status" value="1"/>
</dbReference>
<proteinExistence type="inferred from homology"/>
<sequence length="164" mass="17510">MPIFTRFASPMGDILIEADEQQQVSCLIVAADDEPDPAEARRDDAALAEAREQVEGYLAGRRRSFSLSLAPGGSDFQRDVWSALLRIPYGETRTYGELAHRLGHEGAARAVSAAALANPVPLLIPCHRVVAADGLGSYSGGQALKDSLLSMESSAKLATPSYPR</sequence>
<dbReference type="SUPFAM" id="SSF46767">
    <property type="entry name" value="Methylated DNA-protein cysteine methyltransferase, C-terminal domain"/>
    <property type="match status" value="1"/>
</dbReference>
<dbReference type="GO" id="GO:0032259">
    <property type="term" value="P:methylation"/>
    <property type="evidence" value="ECO:0007669"/>
    <property type="project" value="UniProtKB-KW"/>
</dbReference>
<dbReference type="InterPro" id="IPR036388">
    <property type="entry name" value="WH-like_DNA-bd_sf"/>
</dbReference>
<dbReference type="PANTHER" id="PTHR10815">
    <property type="entry name" value="METHYLATED-DNA--PROTEIN-CYSTEINE METHYLTRANSFERASE"/>
    <property type="match status" value="1"/>
</dbReference>
<accession>A0A109UN26</accession>
<protein>
    <recommendedName>
        <fullName evidence="3">methylated-DNA--[protein]-cysteine S-methyltransferase</fullName>
        <ecNumber evidence="3">2.1.1.63</ecNumber>
    </recommendedName>
</protein>
<dbReference type="Gene3D" id="1.10.10.10">
    <property type="entry name" value="Winged helix-like DNA-binding domain superfamily/Winged helix DNA-binding domain"/>
    <property type="match status" value="1"/>
</dbReference>
<dbReference type="RefSeq" id="WP_066451653.1">
    <property type="nucleotide sequence ID" value="NZ_CP014226.1"/>
</dbReference>
<dbReference type="InterPro" id="IPR001497">
    <property type="entry name" value="MethylDNA_cys_MeTrfase_AS"/>
</dbReference>
<dbReference type="InterPro" id="IPR014048">
    <property type="entry name" value="MethylDNA_cys_MeTrfase_DNA-bd"/>
</dbReference>
<name>A0A109UN26_9GAMM</name>
<evidence type="ECO:0000256" key="7">
    <source>
        <dbReference type="ARBA" id="ARBA00023204"/>
    </source>
</evidence>
<dbReference type="Pfam" id="PF01035">
    <property type="entry name" value="DNA_binding_1"/>
    <property type="match status" value="1"/>
</dbReference>
<evidence type="ECO:0000256" key="1">
    <source>
        <dbReference type="ARBA" id="ARBA00001286"/>
    </source>
</evidence>
<comment type="catalytic activity">
    <reaction evidence="1">
        <text>a 4-O-methyl-thymidine in DNA + L-cysteinyl-[protein] = a thymidine in DNA + S-methyl-L-cysteinyl-[protein]</text>
        <dbReference type="Rhea" id="RHEA:53428"/>
        <dbReference type="Rhea" id="RHEA-COMP:10131"/>
        <dbReference type="Rhea" id="RHEA-COMP:10132"/>
        <dbReference type="Rhea" id="RHEA-COMP:13555"/>
        <dbReference type="Rhea" id="RHEA-COMP:13556"/>
        <dbReference type="ChEBI" id="CHEBI:29950"/>
        <dbReference type="ChEBI" id="CHEBI:82612"/>
        <dbReference type="ChEBI" id="CHEBI:137386"/>
        <dbReference type="ChEBI" id="CHEBI:137387"/>
        <dbReference type="EC" id="2.1.1.63"/>
    </reaction>
</comment>
<dbReference type="FunFam" id="1.10.10.10:FF:000214">
    <property type="entry name" value="Methylated-DNA--protein-cysteine methyltransferase"/>
    <property type="match status" value="1"/>
</dbReference>
<gene>
    <name evidence="11" type="primary">ogt_3</name>
    <name evidence="11" type="ORF">LOKO_03272</name>
</gene>
<keyword evidence="7" id="KW-0234">DNA repair</keyword>
<dbReference type="PROSITE" id="PS00374">
    <property type="entry name" value="MGMT"/>
    <property type="match status" value="1"/>
</dbReference>
<evidence type="ECO:0000256" key="2">
    <source>
        <dbReference type="ARBA" id="ARBA00008711"/>
    </source>
</evidence>
<dbReference type="PANTHER" id="PTHR10815:SF13">
    <property type="entry name" value="METHYLATED-DNA--PROTEIN-CYSTEINE METHYLTRANSFERASE"/>
    <property type="match status" value="1"/>
</dbReference>
<dbReference type="GO" id="GO:0003908">
    <property type="term" value="F:methylated-DNA-[protein]-cysteine S-methyltransferase activity"/>
    <property type="evidence" value="ECO:0007669"/>
    <property type="project" value="UniProtKB-EC"/>
</dbReference>
<dbReference type="STRING" id="507626.LOKO_03272"/>
<organism evidence="11 12">
    <name type="scientific">Halomonas chromatireducens</name>
    <dbReference type="NCBI Taxonomy" id="507626"/>
    <lineage>
        <taxon>Bacteria</taxon>
        <taxon>Pseudomonadati</taxon>
        <taxon>Pseudomonadota</taxon>
        <taxon>Gammaproteobacteria</taxon>
        <taxon>Oceanospirillales</taxon>
        <taxon>Halomonadaceae</taxon>
        <taxon>Halomonas</taxon>
    </lineage>
</organism>
<dbReference type="OrthoDB" id="9811249at2"/>
<evidence type="ECO:0000259" key="10">
    <source>
        <dbReference type="Pfam" id="PF02870"/>
    </source>
</evidence>
<keyword evidence="6" id="KW-0227">DNA damage</keyword>
<dbReference type="InterPro" id="IPR036217">
    <property type="entry name" value="MethylDNA_cys_MeTrfase_DNAb"/>
</dbReference>
<evidence type="ECO:0000256" key="4">
    <source>
        <dbReference type="ARBA" id="ARBA00022603"/>
    </source>
</evidence>
<dbReference type="Proteomes" id="UP000063387">
    <property type="component" value="Chromosome"/>
</dbReference>
<dbReference type="EC" id="2.1.1.63" evidence="3"/>
<comment type="similarity">
    <text evidence="2">Belongs to the MGMT family.</text>
</comment>
<evidence type="ECO:0000259" key="9">
    <source>
        <dbReference type="Pfam" id="PF01035"/>
    </source>
</evidence>
<reference evidence="11 12" key="2">
    <citation type="submission" date="2016-02" db="EMBL/GenBank/DDBJ databases">
        <authorList>
            <person name="Wen L."/>
            <person name="He K."/>
            <person name="Yang H."/>
        </authorList>
    </citation>
    <scope>NUCLEOTIDE SEQUENCE [LARGE SCALE GENOMIC DNA]</scope>
    <source>
        <strain evidence="11 12">AGD 8-3</strain>
    </source>
</reference>
<dbReference type="SUPFAM" id="SSF53155">
    <property type="entry name" value="Methylated DNA-protein cysteine methyltransferase domain"/>
    <property type="match status" value="1"/>
</dbReference>
<reference evidence="11 12" key="1">
    <citation type="journal article" date="2016" name="Genome Announc.">
        <title>Draft Genome Sequence of 'Halomonas chromatireducens' Strain AGD 8-3, a Haloalkaliphilic Chromate- and Selenite-Reducing Gammaproteobacterium.</title>
        <authorList>
            <person name="Sharko F.S."/>
            <person name="Shapovalova A.A."/>
            <person name="Tsygankova S.V."/>
            <person name="Komova A.V."/>
            <person name="Boulygina E.S."/>
            <person name="Teslyuk A.B."/>
            <person name="Gotovtsev P.M."/>
            <person name="Namsaraev Z.B."/>
            <person name="Khijniak T.V."/>
            <person name="Nedoluzhko A.V."/>
            <person name="Vasilov R.G."/>
        </authorList>
    </citation>
    <scope>NUCLEOTIDE SEQUENCE [LARGE SCALE GENOMIC DNA]</scope>
    <source>
        <strain evidence="11 12">AGD 8-3</strain>
    </source>
</reference>
<keyword evidence="12" id="KW-1185">Reference proteome</keyword>
<dbReference type="AlphaFoldDB" id="A0A109UN26"/>
<keyword evidence="4 11" id="KW-0489">Methyltransferase</keyword>
<dbReference type="InterPro" id="IPR036631">
    <property type="entry name" value="MGMT_N_sf"/>
</dbReference>
<dbReference type="InterPro" id="IPR008332">
    <property type="entry name" value="MethylG_MeTrfase_N"/>
</dbReference>
<feature type="domain" description="Methylated-DNA-[protein]-cysteine S-methyltransferase DNA binding" evidence="9">
    <location>
        <begin position="75"/>
        <end position="153"/>
    </location>
</feature>
<dbReference type="GO" id="GO:0006281">
    <property type="term" value="P:DNA repair"/>
    <property type="evidence" value="ECO:0007669"/>
    <property type="project" value="UniProtKB-KW"/>
</dbReference>
<dbReference type="NCBIfam" id="TIGR00589">
    <property type="entry name" value="ogt"/>
    <property type="match status" value="1"/>
</dbReference>